<dbReference type="SMART" id="SM00411">
    <property type="entry name" value="BHL"/>
    <property type="match status" value="1"/>
</dbReference>
<evidence type="ECO:0000256" key="8">
    <source>
        <dbReference type="HAMAP-Rule" id="MF_00380"/>
    </source>
</evidence>
<accession>A0A2I7N576</accession>
<keyword evidence="4 8" id="KW-0805">Transcription regulation</keyword>
<evidence type="ECO:0000256" key="7">
    <source>
        <dbReference type="ARBA" id="ARBA00023172"/>
    </source>
</evidence>
<evidence type="ECO:0000256" key="4">
    <source>
        <dbReference type="ARBA" id="ARBA00023015"/>
    </source>
</evidence>
<dbReference type="Gene3D" id="4.10.520.10">
    <property type="entry name" value="IHF-like DNA-binding proteins"/>
    <property type="match status" value="1"/>
</dbReference>
<dbReference type="InterPro" id="IPR005684">
    <property type="entry name" value="IHF_alpha"/>
</dbReference>
<dbReference type="GO" id="GO:0005829">
    <property type="term" value="C:cytosol"/>
    <property type="evidence" value="ECO:0007669"/>
    <property type="project" value="TreeGrafter"/>
</dbReference>
<evidence type="ECO:0000256" key="1">
    <source>
        <dbReference type="ARBA" id="ARBA00010529"/>
    </source>
</evidence>
<dbReference type="PANTHER" id="PTHR33175:SF2">
    <property type="entry name" value="INTEGRATION HOST FACTOR SUBUNIT ALPHA"/>
    <property type="match status" value="1"/>
</dbReference>
<keyword evidence="6 8" id="KW-0804">Transcription</keyword>
<keyword evidence="7 8" id="KW-0233">DNA recombination</keyword>
<dbReference type="HAMAP" id="MF_00380">
    <property type="entry name" value="IHF_alpha"/>
    <property type="match status" value="1"/>
</dbReference>
<dbReference type="AlphaFoldDB" id="A0A2I7N576"/>
<dbReference type="PRINTS" id="PR01727">
    <property type="entry name" value="DNABINDINGHU"/>
</dbReference>
<comment type="function">
    <text evidence="8">This protein is one of the two subunits of integration host factor, a specific DNA-binding protein that functions in genetic recombination as well as in transcriptional and translational control.</text>
</comment>
<dbReference type="Proteomes" id="UP000236655">
    <property type="component" value="Chromosome"/>
</dbReference>
<dbReference type="Pfam" id="PF00216">
    <property type="entry name" value="Bac_DNA_binding"/>
    <property type="match status" value="1"/>
</dbReference>
<dbReference type="KEGG" id="nba:CUN60_04725"/>
<sequence>MSKTVTKNDLIQVVIDNSTLTRQDAYKLVEDFFDVMTKSLEDGDEVKVSGFGNFILRDKNPRVGRNPKTKEEFPISARRVVSFHTSNLLKEQIKDYKPE</sequence>
<dbReference type="PROSITE" id="PS00045">
    <property type="entry name" value="HISTONE_LIKE"/>
    <property type="match status" value="1"/>
</dbReference>
<dbReference type="GO" id="GO:0030527">
    <property type="term" value="F:structural constituent of chromatin"/>
    <property type="evidence" value="ECO:0007669"/>
    <property type="project" value="InterPro"/>
</dbReference>
<dbReference type="RefSeq" id="WP_102950922.1">
    <property type="nucleotide sequence ID" value="NZ_CP024847.1"/>
</dbReference>
<comment type="similarity">
    <text evidence="1 8 9">Belongs to the bacterial histone-like protein family.</text>
</comment>
<dbReference type="GO" id="GO:0006355">
    <property type="term" value="P:regulation of DNA-templated transcription"/>
    <property type="evidence" value="ECO:0007669"/>
    <property type="project" value="UniProtKB-UniRule"/>
</dbReference>
<organism evidence="10 11">
    <name type="scientific">Aquella oligotrophica</name>
    <dbReference type="NCBI Taxonomy" id="2067065"/>
    <lineage>
        <taxon>Bacteria</taxon>
        <taxon>Pseudomonadati</taxon>
        <taxon>Pseudomonadota</taxon>
        <taxon>Betaproteobacteria</taxon>
        <taxon>Neisseriales</taxon>
        <taxon>Neisseriaceae</taxon>
        <taxon>Aquella</taxon>
    </lineage>
</organism>
<evidence type="ECO:0000313" key="11">
    <source>
        <dbReference type="Proteomes" id="UP000236655"/>
    </source>
</evidence>
<evidence type="ECO:0000256" key="9">
    <source>
        <dbReference type="RuleBase" id="RU003939"/>
    </source>
</evidence>
<dbReference type="InterPro" id="IPR000119">
    <property type="entry name" value="Hist_DNA-bd"/>
</dbReference>
<protein>
    <recommendedName>
        <fullName evidence="2 8">Integration host factor subunit alpha</fullName>
        <shortName evidence="8">IHF-alpha</shortName>
    </recommendedName>
</protein>
<dbReference type="NCBIfam" id="NF001401">
    <property type="entry name" value="PRK00285.1"/>
    <property type="match status" value="1"/>
</dbReference>
<dbReference type="GO" id="GO:0006310">
    <property type="term" value="P:DNA recombination"/>
    <property type="evidence" value="ECO:0007669"/>
    <property type="project" value="UniProtKB-UniRule"/>
</dbReference>
<dbReference type="GO" id="GO:0003677">
    <property type="term" value="F:DNA binding"/>
    <property type="evidence" value="ECO:0007669"/>
    <property type="project" value="UniProtKB-UniRule"/>
</dbReference>
<evidence type="ECO:0000256" key="2">
    <source>
        <dbReference type="ARBA" id="ARBA00018329"/>
    </source>
</evidence>
<evidence type="ECO:0000256" key="6">
    <source>
        <dbReference type="ARBA" id="ARBA00023163"/>
    </source>
</evidence>
<keyword evidence="11" id="KW-1185">Reference proteome</keyword>
<name>A0A2I7N576_9NEIS</name>
<dbReference type="InterPro" id="IPR010992">
    <property type="entry name" value="IHF-like_DNA-bd_dom_sf"/>
</dbReference>
<proteinExistence type="inferred from homology"/>
<dbReference type="InterPro" id="IPR020816">
    <property type="entry name" value="Histone-like_DNA-bd_CS"/>
</dbReference>
<keyword evidence="5 8" id="KW-0238">DNA-binding</keyword>
<dbReference type="SUPFAM" id="SSF47729">
    <property type="entry name" value="IHF-like DNA-binding proteins"/>
    <property type="match status" value="1"/>
</dbReference>
<dbReference type="GO" id="GO:0006417">
    <property type="term" value="P:regulation of translation"/>
    <property type="evidence" value="ECO:0007669"/>
    <property type="project" value="UniProtKB-UniRule"/>
</dbReference>
<dbReference type="OrthoDB" id="9797747at2"/>
<gene>
    <name evidence="8" type="primary">ihfA</name>
    <name evidence="8" type="synonym">himA</name>
    <name evidence="10" type="ORF">CUN60_04725</name>
</gene>
<evidence type="ECO:0000313" key="10">
    <source>
        <dbReference type="EMBL" id="AUR51623.1"/>
    </source>
</evidence>
<dbReference type="CDD" id="cd13835">
    <property type="entry name" value="IHF_A"/>
    <property type="match status" value="1"/>
</dbReference>
<keyword evidence="3 8" id="KW-0810">Translation regulation</keyword>
<dbReference type="PANTHER" id="PTHR33175">
    <property type="entry name" value="DNA-BINDING PROTEIN HU"/>
    <property type="match status" value="1"/>
</dbReference>
<evidence type="ECO:0000256" key="3">
    <source>
        <dbReference type="ARBA" id="ARBA00022845"/>
    </source>
</evidence>
<comment type="subunit">
    <text evidence="8">Heterodimer of an alpha and a beta chain.</text>
</comment>
<dbReference type="GO" id="GO:0009893">
    <property type="term" value="P:positive regulation of metabolic process"/>
    <property type="evidence" value="ECO:0007669"/>
    <property type="project" value="UniProtKB-ARBA"/>
</dbReference>
<dbReference type="EMBL" id="CP024847">
    <property type="protein sequence ID" value="AUR51623.1"/>
    <property type="molecule type" value="Genomic_DNA"/>
</dbReference>
<evidence type="ECO:0000256" key="5">
    <source>
        <dbReference type="ARBA" id="ARBA00023125"/>
    </source>
</evidence>
<reference evidence="11" key="1">
    <citation type="submission" date="2017-11" db="EMBL/GenBank/DDBJ databases">
        <authorList>
            <person name="Chan K.G."/>
            <person name="Lee L.S."/>
        </authorList>
    </citation>
    <scope>NUCLEOTIDE SEQUENCE [LARGE SCALE GENOMIC DNA]</scope>
    <source>
        <strain evidence="11">DSM 100970</strain>
    </source>
</reference>